<accession>A0ABU0YV44</accession>
<keyword evidence="3" id="KW-1185">Reference proteome</keyword>
<feature type="transmembrane region" description="Helical" evidence="1">
    <location>
        <begin position="271"/>
        <end position="291"/>
    </location>
</feature>
<feature type="transmembrane region" description="Helical" evidence="1">
    <location>
        <begin position="139"/>
        <end position="158"/>
    </location>
</feature>
<feature type="transmembrane region" description="Helical" evidence="1">
    <location>
        <begin position="312"/>
        <end position="338"/>
    </location>
</feature>
<dbReference type="EMBL" id="JAUYVI010000008">
    <property type="protein sequence ID" value="MDQ7250995.1"/>
    <property type="molecule type" value="Genomic_DNA"/>
</dbReference>
<gene>
    <name evidence="2" type="ORF">Q8A70_25130</name>
</gene>
<keyword evidence="1" id="KW-0472">Membrane</keyword>
<evidence type="ECO:0000313" key="3">
    <source>
        <dbReference type="Proteomes" id="UP001230156"/>
    </source>
</evidence>
<feature type="transmembrane region" description="Helical" evidence="1">
    <location>
        <begin position="217"/>
        <end position="235"/>
    </location>
</feature>
<name>A0ABU0YV44_9PROT</name>
<feature type="transmembrane region" description="Helical" evidence="1">
    <location>
        <begin position="247"/>
        <end position="265"/>
    </location>
</feature>
<reference evidence="3" key="1">
    <citation type="submission" date="2023-08" db="EMBL/GenBank/DDBJ databases">
        <title>Rhodospirillaceae gen. nov., a novel taxon isolated from the Yangtze River Yuezi River estuary sludge.</title>
        <authorList>
            <person name="Ruan L."/>
        </authorList>
    </citation>
    <scope>NUCLEOTIDE SEQUENCE [LARGE SCALE GENOMIC DNA]</scope>
    <source>
        <strain evidence="3">R-7</strain>
    </source>
</reference>
<feature type="transmembrane region" description="Helical" evidence="1">
    <location>
        <begin position="20"/>
        <end position="37"/>
    </location>
</feature>
<evidence type="ECO:0000313" key="2">
    <source>
        <dbReference type="EMBL" id="MDQ7250995.1"/>
    </source>
</evidence>
<comment type="caution">
    <text evidence="2">The sequence shown here is derived from an EMBL/GenBank/DDBJ whole genome shotgun (WGS) entry which is preliminary data.</text>
</comment>
<keyword evidence="1" id="KW-1133">Transmembrane helix</keyword>
<feature type="transmembrane region" description="Helical" evidence="1">
    <location>
        <begin position="97"/>
        <end position="119"/>
    </location>
</feature>
<dbReference type="Proteomes" id="UP001230156">
    <property type="component" value="Unassembled WGS sequence"/>
</dbReference>
<protein>
    <submittedName>
        <fullName evidence="2">Uncharacterized protein</fullName>
    </submittedName>
</protein>
<feature type="transmembrane region" description="Helical" evidence="1">
    <location>
        <begin position="358"/>
        <end position="378"/>
    </location>
</feature>
<dbReference type="RefSeq" id="WP_379960916.1">
    <property type="nucleotide sequence ID" value="NZ_JAUYVI010000008.1"/>
</dbReference>
<organism evidence="2 3">
    <name type="scientific">Dongia sedimenti</name>
    <dbReference type="NCBI Taxonomy" id="3064282"/>
    <lineage>
        <taxon>Bacteria</taxon>
        <taxon>Pseudomonadati</taxon>
        <taxon>Pseudomonadota</taxon>
        <taxon>Alphaproteobacteria</taxon>
        <taxon>Rhodospirillales</taxon>
        <taxon>Dongiaceae</taxon>
        <taxon>Dongia</taxon>
    </lineage>
</organism>
<keyword evidence="1" id="KW-0812">Transmembrane</keyword>
<proteinExistence type="predicted"/>
<sequence>MRINPEFRRNVWVQFTWTRLLAAPLLTVIACYAFLLVNNHDYRLLQKVAEFVGGSVIVGLWGTRRAADSLAEEVSGGTWESQRMSGLGAWQMTWGKLIGSASFVWYCATIAFLVVLWSSNRIEALGGIGRPPLQVAFDFYVGGLVAQAAAFSIALLLLRKAAQYRRLTITLAQTCGFLVYFLFVRGDFSEQLSVRFRASGLPSNETFWSGGSPELDLARGFAIGVTCLWSIIAAYRLMRTELQYRSLPWVWTLFLVFVLVLGISASPAENAYGWLAIPFLVFVLLTYLSFFADNRDPVRYRWALLALRDRNWFEMISAIPWWIISYVFAAVSAVAIAWSLADVVGVESMREPTPAVRMFIMAVGHPSASLALVMLFMLRDLLVLLWLSCSPWRSKADVAGIIYLALAYWPLAAILWISGLPHLLPVVAPIATGNIGTDFVPIGIELAFALFLFYARWREITKLKRR</sequence>
<dbReference type="PROSITE" id="PS51257">
    <property type="entry name" value="PROKAR_LIPOPROTEIN"/>
    <property type="match status" value="1"/>
</dbReference>
<feature type="transmembrane region" description="Helical" evidence="1">
    <location>
        <begin position="398"/>
        <end position="419"/>
    </location>
</feature>
<evidence type="ECO:0000256" key="1">
    <source>
        <dbReference type="SAM" id="Phobius"/>
    </source>
</evidence>
<feature type="transmembrane region" description="Helical" evidence="1">
    <location>
        <begin position="439"/>
        <end position="457"/>
    </location>
</feature>
<feature type="transmembrane region" description="Helical" evidence="1">
    <location>
        <begin position="167"/>
        <end position="184"/>
    </location>
</feature>